<evidence type="ECO:0000256" key="7">
    <source>
        <dbReference type="ARBA" id="ARBA00023141"/>
    </source>
</evidence>
<organism evidence="11 12">
    <name type="scientific">Eubacterium ruminantium</name>
    <dbReference type="NCBI Taxonomy" id="42322"/>
    <lineage>
        <taxon>Bacteria</taxon>
        <taxon>Bacillati</taxon>
        <taxon>Bacillota</taxon>
        <taxon>Clostridia</taxon>
        <taxon>Eubacteriales</taxon>
        <taxon>Eubacteriaceae</taxon>
        <taxon>Eubacterium</taxon>
    </lineage>
</organism>
<gene>
    <name evidence="9" type="primary">trpF</name>
    <name evidence="11" type="ORF">SAMN02745110_01319</name>
</gene>
<evidence type="ECO:0000256" key="4">
    <source>
        <dbReference type="ARBA" id="ARBA00022272"/>
    </source>
</evidence>
<evidence type="ECO:0000256" key="5">
    <source>
        <dbReference type="ARBA" id="ARBA00022605"/>
    </source>
</evidence>
<evidence type="ECO:0000313" key="12">
    <source>
        <dbReference type="Proteomes" id="UP000189857"/>
    </source>
</evidence>
<evidence type="ECO:0000256" key="1">
    <source>
        <dbReference type="ARBA" id="ARBA00001164"/>
    </source>
</evidence>
<reference evidence="11 12" key="1">
    <citation type="submission" date="2017-02" db="EMBL/GenBank/DDBJ databases">
        <authorList>
            <person name="Peterson S.W."/>
        </authorList>
    </citation>
    <scope>NUCLEOTIDE SEQUENCE [LARGE SCALE GENOMIC DNA]</scope>
    <source>
        <strain evidence="11 12">ATCC 17233</strain>
    </source>
</reference>
<sequence>MSSKTLVKICGLSREEDIDAVNELLPDYIGFVFWPKSKRYVDYAKAKELKDKLDKRIKAVGVFLDEDIDKVAELVHKGIIDIVQLHGAEDEEYIRKLKEKNGCEIIKAFNVNKLATLKDAESSSADHIMLDSGAGTGIPFDWSRLNEVKRPYFLAGGLSPDNINEVLSKIQPFAVDVSSGVETDRYKDKNKIISFMKVCRNEN</sequence>
<feature type="domain" description="N-(5'phosphoribosyl) anthranilate isomerase (PRAI)" evidence="10">
    <location>
        <begin position="7"/>
        <end position="197"/>
    </location>
</feature>
<keyword evidence="5 9" id="KW-0028">Amino-acid biosynthesis</keyword>
<dbReference type="RefSeq" id="WP_078787157.1">
    <property type="nucleotide sequence ID" value="NZ_CACZYW010000002.1"/>
</dbReference>
<protein>
    <recommendedName>
        <fullName evidence="4 9">N-(5'-phosphoribosyl)anthranilate isomerase</fullName>
        <shortName evidence="9">PRAI</shortName>
        <ecNumber evidence="3 9">5.3.1.24</ecNumber>
    </recommendedName>
</protein>
<dbReference type="GO" id="GO:0004640">
    <property type="term" value="F:phosphoribosylanthranilate isomerase activity"/>
    <property type="evidence" value="ECO:0007669"/>
    <property type="project" value="UniProtKB-UniRule"/>
</dbReference>
<evidence type="ECO:0000256" key="3">
    <source>
        <dbReference type="ARBA" id="ARBA00012572"/>
    </source>
</evidence>
<accession>A0A1T4MQ11</accession>
<dbReference type="Pfam" id="PF00697">
    <property type="entry name" value="PRAI"/>
    <property type="match status" value="1"/>
</dbReference>
<dbReference type="CDD" id="cd00405">
    <property type="entry name" value="PRAI"/>
    <property type="match status" value="1"/>
</dbReference>
<evidence type="ECO:0000259" key="10">
    <source>
        <dbReference type="Pfam" id="PF00697"/>
    </source>
</evidence>
<evidence type="ECO:0000256" key="8">
    <source>
        <dbReference type="ARBA" id="ARBA00023235"/>
    </source>
</evidence>
<keyword evidence="8 9" id="KW-0413">Isomerase</keyword>
<name>A0A1T4MQ11_9FIRM</name>
<dbReference type="SUPFAM" id="SSF51366">
    <property type="entry name" value="Ribulose-phoshate binding barrel"/>
    <property type="match status" value="1"/>
</dbReference>
<dbReference type="PANTHER" id="PTHR42894:SF1">
    <property type="entry name" value="N-(5'-PHOSPHORIBOSYL)ANTHRANILATE ISOMERASE"/>
    <property type="match status" value="1"/>
</dbReference>
<comment type="pathway">
    <text evidence="2 9">Amino-acid biosynthesis; L-tryptophan biosynthesis; L-tryptophan from chorismate: step 3/5.</text>
</comment>
<proteinExistence type="inferred from homology"/>
<comment type="similarity">
    <text evidence="9">Belongs to the TrpF family.</text>
</comment>
<dbReference type="AlphaFoldDB" id="A0A1T4MQ11"/>
<dbReference type="UniPathway" id="UPA00035">
    <property type="reaction ID" value="UER00042"/>
</dbReference>
<dbReference type="GO" id="GO:0000162">
    <property type="term" value="P:L-tryptophan biosynthetic process"/>
    <property type="evidence" value="ECO:0007669"/>
    <property type="project" value="UniProtKB-UniRule"/>
</dbReference>
<dbReference type="Gene3D" id="3.20.20.70">
    <property type="entry name" value="Aldolase class I"/>
    <property type="match status" value="1"/>
</dbReference>
<dbReference type="EMBL" id="FUXA01000007">
    <property type="protein sequence ID" value="SJZ68854.1"/>
    <property type="molecule type" value="Genomic_DNA"/>
</dbReference>
<keyword evidence="7 9" id="KW-0057">Aromatic amino acid biosynthesis</keyword>
<dbReference type="HAMAP" id="MF_00135">
    <property type="entry name" value="PRAI"/>
    <property type="match status" value="1"/>
</dbReference>
<comment type="catalytic activity">
    <reaction evidence="1 9">
        <text>N-(5-phospho-beta-D-ribosyl)anthranilate = 1-(2-carboxyphenylamino)-1-deoxy-D-ribulose 5-phosphate</text>
        <dbReference type="Rhea" id="RHEA:21540"/>
        <dbReference type="ChEBI" id="CHEBI:18277"/>
        <dbReference type="ChEBI" id="CHEBI:58613"/>
        <dbReference type="EC" id="5.3.1.24"/>
    </reaction>
</comment>
<dbReference type="PANTHER" id="PTHR42894">
    <property type="entry name" value="N-(5'-PHOSPHORIBOSYL)ANTHRANILATE ISOMERASE"/>
    <property type="match status" value="1"/>
</dbReference>
<dbReference type="OrthoDB" id="9786954at2"/>
<dbReference type="Proteomes" id="UP000189857">
    <property type="component" value="Unassembled WGS sequence"/>
</dbReference>
<dbReference type="InterPro" id="IPR001240">
    <property type="entry name" value="PRAI_dom"/>
</dbReference>
<keyword evidence="6 9" id="KW-0822">Tryptophan biosynthesis</keyword>
<evidence type="ECO:0000256" key="9">
    <source>
        <dbReference type="HAMAP-Rule" id="MF_00135"/>
    </source>
</evidence>
<keyword evidence="12" id="KW-1185">Reference proteome</keyword>
<evidence type="ECO:0000256" key="2">
    <source>
        <dbReference type="ARBA" id="ARBA00004664"/>
    </source>
</evidence>
<dbReference type="InterPro" id="IPR044643">
    <property type="entry name" value="TrpF_fam"/>
</dbReference>
<dbReference type="InterPro" id="IPR011060">
    <property type="entry name" value="RibuloseP-bd_barrel"/>
</dbReference>
<evidence type="ECO:0000256" key="6">
    <source>
        <dbReference type="ARBA" id="ARBA00022822"/>
    </source>
</evidence>
<dbReference type="EC" id="5.3.1.24" evidence="3 9"/>
<dbReference type="InterPro" id="IPR013785">
    <property type="entry name" value="Aldolase_TIM"/>
</dbReference>
<evidence type="ECO:0000313" key="11">
    <source>
        <dbReference type="EMBL" id="SJZ68854.1"/>
    </source>
</evidence>